<dbReference type="Pfam" id="PF13620">
    <property type="entry name" value="CarboxypepD_reg"/>
    <property type="match status" value="1"/>
</dbReference>
<dbReference type="PANTHER" id="PTHR30069">
    <property type="entry name" value="TONB-DEPENDENT OUTER MEMBRANE RECEPTOR"/>
    <property type="match status" value="1"/>
</dbReference>
<keyword evidence="6" id="KW-0998">Cell outer membrane</keyword>
<dbReference type="InterPro" id="IPR037066">
    <property type="entry name" value="Plug_dom_sf"/>
</dbReference>
<dbReference type="Gene3D" id="2.40.170.20">
    <property type="entry name" value="TonB-dependent receptor, beta-barrel domain"/>
    <property type="match status" value="1"/>
</dbReference>
<proteinExistence type="predicted"/>
<feature type="domain" description="TonB-dependent transporter Oar-like beta-barrel" evidence="7">
    <location>
        <begin position="258"/>
        <end position="1153"/>
    </location>
</feature>
<dbReference type="PANTHER" id="PTHR30069:SF46">
    <property type="entry name" value="OAR PROTEIN"/>
    <property type="match status" value="1"/>
</dbReference>
<dbReference type="InterPro" id="IPR036942">
    <property type="entry name" value="Beta-barrel_TonB_sf"/>
</dbReference>
<accession>A0AAU7CWV1</accession>
<keyword evidence="4" id="KW-0812">Transmembrane</keyword>
<dbReference type="InterPro" id="IPR008969">
    <property type="entry name" value="CarboxyPept-like_regulatory"/>
</dbReference>
<accession>A0AAU7D5B5</accession>
<dbReference type="AlphaFoldDB" id="A0AAU7D5B5"/>
<dbReference type="EMBL" id="CP121195">
    <property type="protein sequence ID" value="XBH12884.1"/>
    <property type="molecule type" value="Genomic_DNA"/>
</dbReference>
<dbReference type="GO" id="GO:0044718">
    <property type="term" value="P:siderophore transmembrane transport"/>
    <property type="evidence" value="ECO:0007669"/>
    <property type="project" value="TreeGrafter"/>
</dbReference>
<keyword evidence="3" id="KW-1134">Transmembrane beta strand</keyword>
<dbReference type="KEGG" id="epl:P4G45_14045"/>
<sequence>MKCIGNKALRVATLSIFAVLLLTVPMIAQLSTAALNGVVRDQTAAVVPGAKISLTAVDTSVVLTSVTNSAGEYVFTSLTPGRYTVEASAAGFSLKKVSQFVLAVGQTGTIDFALSVGSESTVVTVEAEGQQLDATSSNLGTVLATKQVNDLPTNGRNFTALLSLTPGVVPVSTGQNNGMGGGGFSAPVAEGAAFTFPAINGQTNRSNFFLTDGLNNFGSLLSTYAVPPIIDAIQEVKVVSHTDSAEYGSVLGGVVNVVSKSGTNVFHGSAWEYFRNEALDARPYFLPASSTKPTYHQNQFGGAVGGPVWIPKLYNGKDKTFFFVAYQAFRYNAASSTLLKVPTAAQLAGDESGAPQIYDPYSTTNTAPPGAPPVYVRTPFPGNQIPANRIDQRMVAYAKFVYPTAGSPIDNNGDNAIDTTPTVQTQNEFTGRIDQHLFKNDSAWFRYSMINNVVSHSGGLPGLKGENSVPARNWGGSYVHIFSPGLILQMQYARTTVQSNSTNLWSKSISDIFSTVGFTKAFAGGFAGNGGGNLLPSLGINGYASGGESINLTPKATDSHQVSGVLTKIISNHEIHFGGGFISNSFASPLSQVSQTFLAQQTASPTAPLDANGKPVATGDALSSFLLGVPDGANRRNVNEKTRPGGVMDFFLQDSWKATSRLTINGGLRYDYSFLPPYGTNDTIGQQGGIETGDMNFADGTYVLQKLPPTCASRGFAPCIPDASGQLPAHVVVDPRGKIAHNFTGNWGPRIGVSYRLGNKTVLHGGFGVVYDNWAAVSQMAQNIEGSWPDIGQLIKNGQNQPTTPGATSPTPTMTVQDPFGGGGSGLFPAATPFNQVQWFYDPNIKNAYSEQWNVGVQRQLTSSTAVTANYVGSTSHRVVVGGYYNTALTPGPGDPQARALYPYIGPTFYDRSTGTASYNAAQLQLDKRYSNGLSYSVGYTWSKSINEGGDGWFGAEGGSPVDPYHPGAYGSRSVSGTDLTHVLTENTIFQVPVGKGQRWSTGNGVADYILGNWQLNNFLTARSGLPYTPIISSDIANTGNVGWSGYEHANLVGDPQKNVPKGFGFNPSAYTSPAQYTFGTAGRNSLRSARYINMDASIFRQFPIRGERRFEFRLETFNLFNHPTMGTPNSDLNNGSSFGTINGTASTARQLQLGGKFIF</sequence>
<evidence type="ECO:0000256" key="3">
    <source>
        <dbReference type="ARBA" id="ARBA00022452"/>
    </source>
</evidence>
<dbReference type="GO" id="GO:0004180">
    <property type="term" value="F:carboxypeptidase activity"/>
    <property type="evidence" value="ECO:0007669"/>
    <property type="project" value="UniProtKB-KW"/>
</dbReference>
<dbReference type="RefSeq" id="WP_348267106.1">
    <property type="nucleotide sequence ID" value="NZ_CP121194.1"/>
</dbReference>
<evidence type="ECO:0000256" key="2">
    <source>
        <dbReference type="ARBA" id="ARBA00022448"/>
    </source>
</evidence>
<protein>
    <submittedName>
        <fullName evidence="9">Carboxypeptidase regulatory-like domain-containing protein</fullName>
    </submittedName>
</protein>
<keyword evidence="9" id="KW-0645">Protease</keyword>
<dbReference type="Gene3D" id="2.60.40.1120">
    <property type="entry name" value="Carboxypeptidase-like, regulatory domain"/>
    <property type="match status" value="1"/>
</dbReference>
<keyword evidence="5" id="KW-0472">Membrane</keyword>
<dbReference type="GO" id="GO:0009279">
    <property type="term" value="C:cell outer membrane"/>
    <property type="evidence" value="ECO:0007669"/>
    <property type="project" value="UniProtKB-SubCell"/>
</dbReference>
<dbReference type="Gene3D" id="2.170.130.10">
    <property type="entry name" value="TonB-dependent receptor, plug domain"/>
    <property type="match status" value="1"/>
</dbReference>
<evidence type="ECO:0000256" key="5">
    <source>
        <dbReference type="ARBA" id="ARBA00023136"/>
    </source>
</evidence>
<reference evidence="9" key="1">
    <citation type="submission" date="2023-03" db="EMBL/GenBank/DDBJ databases">
        <title>Edaphobacter sp.</title>
        <authorList>
            <person name="Huber K.J."/>
            <person name="Papendorf J."/>
            <person name="Pilke C."/>
            <person name="Bunk B."/>
            <person name="Sproeer C."/>
            <person name="Pester M."/>
        </authorList>
    </citation>
    <scope>NUCLEOTIDE SEQUENCE</scope>
    <source>
        <strain evidence="8">DSM 109919</strain>
        <strain evidence="9">DSM 109920</strain>
    </source>
</reference>
<evidence type="ECO:0000313" key="8">
    <source>
        <dbReference type="EMBL" id="XBH09597.1"/>
    </source>
</evidence>
<comment type="subcellular location">
    <subcellularLocation>
        <location evidence="1">Cell outer membrane</location>
        <topology evidence="1">Multi-pass membrane protein</topology>
    </subcellularLocation>
</comment>
<evidence type="ECO:0000256" key="4">
    <source>
        <dbReference type="ARBA" id="ARBA00022692"/>
    </source>
</evidence>
<evidence type="ECO:0000256" key="6">
    <source>
        <dbReference type="ARBA" id="ARBA00023237"/>
    </source>
</evidence>
<evidence type="ECO:0000256" key="1">
    <source>
        <dbReference type="ARBA" id="ARBA00004571"/>
    </source>
</evidence>
<organism evidence="9">
    <name type="scientific">Edaphobacter paludis</name>
    <dbReference type="NCBI Taxonomy" id="3035702"/>
    <lineage>
        <taxon>Bacteria</taxon>
        <taxon>Pseudomonadati</taxon>
        <taxon>Acidobacteriota</taxon>
        <taxon>Terriglobia</taxon>
        <taxon>Terriglobales</taxon>
        <taxon>Acidobacteriaceae</taxon>
        <taxon>Edaphobacter</taxon>
    </lineage>
</organism>
<gene>
    <name evidence="8" type="ORF">P4G45_14045</name>
    <name evidence="9" type="ORF">P8936_14460</name>
</gene>
<evidence type="ECO:0000313" key="9">
    <source>
        <dbReference type="EMBL" id="XBH12884.1"/>
    </source>
</evidence>
<dbReference type="InterPro" id="IPR057601">
    <property type="entry name" value="Oar-like_b-barrel"/>
</dbReference>
<dbReference type="SUPFAM" id="SSF49464">
    <property type="entry name" value="Carboxypeptidase regulatory domain-like"/>
    <property type="match status" value="1"/>
</dbReference>
<keyword evidence="9" id="KW-0378">Hydrolase</keyword>
<evidence type="ECO:0000259" key="7">
    <source>
        <dbReference type="Pfam" id="PF25183"/>
    </source>
</evidence>
<keyword evidence="2" id="KW-0813">Transport</keyword>
<name>A0AAU7D5B5_9BACT</name>
<dbReference type="GO" id="GO:0015344">
    <property type="term" value="F:siderophore uptake transmembrane transporter activity"/>
    <property type="evidence" value="ECO:0007669"/>
    <property type="project" value="TreeGrafter"/>
</dbReference>
<dbReference type="SUPFAM" id="SSF56935">
    <property type="entry name" value="Porins"/>
    <property type="match status" value="1"/>
</dbReference>
<dbReference type="EMBL" id="CP121194">
    <property type="protein sequence ID" value="XBH09597.1"/>
    <property type="molecule type" value="Genomic_DNA"/>
</dbReference>
<dbReference type="Pfam" id="PF25183">
    <property type="entry name" value="OMP_b-brl_4"/>
    <property type="match status" value="1"/>
</dbReference>
<dbReference type="InterPro" id="IPR039426">
    <property type="entry name" value="TonB-dep_rcpt-like"/>
</dbReference>
<keyword evidence="9" id="KW-0121">Carboxypeptidase</keyword>